<keyword evidence="3" id="KW-1185">Reference proteome</keyword>
<name>A0AAV9G6R6_9PEZI</name>
<accession>A0AAV9G6R6</accession>
<gene>
    <name evidence="2" type="ORF">QBC34DRAFT_213422</name>
</gene>
<proteinExistence type="predicted"/>
<dbReference type="Gene3D" id="3.90.550.10">
    <property type="entry name" value="Spore Coat Polysaccharide Biosynthesis Protein SpsA, Chain A"/>
    <property type="match status" value="1"/>
</dbReference>
<protein>
    <submittedName>
        <fullName evidence="2">Glycosyltransferase</fullName>
    </submittedName>
</protein>
<organism evidence="2 3">
    <name type="scientific">Podospora aff. communis PSN243</name>
    <dbReference type="NCBI Taxonomy" id="3040156"/>
    <lineage>
        <taxon>Eukaryota</taxon>
        <taxon>Fungi</taxon>
        <taxon>Dikarya</taxon>
        <taxon>Ascomycota</taxon>
        <taxon>Pezizomycotina</taxon>
        <taxon>Sordariomycetes</taxon>
        <taxon>Sordariomycetidae</taxon>
        <taxon>Sordariales</taxon>
        <taxon>Podosporaceae</taxon>
        <taxon>Podospora</taxon>
    </lineage>
</organism>
<dbReference type="InterPro" id="IPR050587">
    <property type="entry name" value="GNT1/Glycosyltrans_8"/>
</dbReference>
<reference evidence="2" key="2">
    <citation type="submission" date="2023-05" db="EMBL/GenBank/DDBJ databases">
        <authorList>
            <consortium name="Lawrence Berkeley National Laboratory"/>
            <person name="Steindorff A."/>
            <person name="Hensen N."/>
            <person name="Bonometti L."/>
            <person name="Westerberg I."/>
            <person name="Brannstrom I.O."/>
            <person name="Guillou S."/>
            <person name="Cros-Aarteil S."/>
            <person name="Calhoun S."/>
            <person name="Haridas S."/>
            <person name="Kuo A."/>
            <person name="Mondo S."/>
            <person name="Pangilinan J."/>
            <person name="Riley R."/>
            <person name="Labutti K."/>
            <person name="Andreopoulos B."/>
            <person name="Lipzen A."/>
            <person name="Chen C."/>
            <person name="Yanf M."/>
            <person name="Daum C."/>
            <person name="Ng V."/>
            <person name="Clum A."/>
            <person name="Ohm R."/>
            <person name="Martin F."/>
            <person name="Silar P."/>
            <person name="Natvig D."/>
            <person name="Lalanne C."/>
            <person name="Gautier V."/>
            <person name="Ament-Velasquez S.L."/>
            <person name="Kruys A."/>
            <person name="Hutchinson M.I."/>
            <person name="Powell A.J."/>
            <person name="Barry K."/>
            <person name="Miller A.N."/>
            <person name="Grigoriev I.V."/>
            <person name="Debuchy R."/>
            <person name="Gladieux P."/>
            <person name="Thoren M.H."/>
            <person name="Johannesson H."/>
        </authorList>
    </citation>
    <scope>NUCLEOTIDE SEQUENCE</scope>
    <source>
        <strain evidence="2">PSN243</strain>
    </source>
</reference>
<evidence type="ECO:0000313" key="2">
    <source>
        <dbReference type="EMBL" id="KAK4443191.1"/>
    </source>
</evidence>
<dbReference type="EMBL" id="MU865998">
    <property type="protein sequence ID" value="KAK4443191.1"/>
    <property type="molecule type" value="Genomic_DNA"/>
</dbReference>
<sequence>MTPNRVADVHASSKVWATLITSLDYLPGLLALEYSLRRSGSRYPLVVLYTDNFPEEGHQALDQRAILKHRVEYLSPRVPREYRNDPRFNDTWTKLAVFGLVQFERIVLLDSDMLVVGNMDELMDLKLDDANPGAKRSCVFAASYACLCNPAKKSHYPSDWVPENCPYTSQHHDPDTAQTQGAVVERPSMPNSGLVVLNPSLHALDLILEGLQNEKTKTYLFPDQALLGDVFEGRWMALPYIYNGLKFFQWPGVHDAIWRDDRVKNIHYGLTPKPWEIQGRSDDELERRWQVMNDERLQDDTKAGIPLPRSPRPSSPQGYYAPNPTSTPRSAETSDTSHSGLQTQQ</sequence>
<dbReference type="Proteomes" id="UP001321760">
    <property type="component" value="Unassembled WGS sequence"/>
</dbReference>
<reference evidence="2" key="1">
    <citation type="journal article" date="2023" name="Mol. Phylogenet. Evol.">
        <title>Genome-scale phylogeny and comparative genomics of the fungal order Sordariales.</title>
        <authorList>
            <person name="Hensen N."/>
            <person name="Bonometti L."/>
            <person name="Westerberg I."/>
            <person name="Brannstrom I.O."/>
            <person name="Guillou S."/>
            <person name="Cros-Aarteil S."/>
            <person name="Calhoun S."/>
            <person name="Haridas S."/>
            <person name="Kuo A."/>
            <person name="Mondo S."/>
            <person name="Pangilinan J."/>
            <person name="Riley R."/>
            <person name="LaButti K."/>
            <person name="Andreopoulos B."/>
            <person name="Lipzen A."/>
            <person name="Chen C."/>
            <person name="Yan M."/>
            <person name="Daum C."/>
            <person name="Ng V."/>
            <person name="Clum A."/>
            <person name="Steindorff A."/>
            <person name="Ohm R.A."/>
            <person name="Martin F."/>
            <person name="Silar P."/>
            <person name="Natvig D.O."/>
            <person name="Lalanne C."/>
            <person name="Gautier V."/>
            <person name="Ament-Velasquez S.L."/>
            <person name="Kruys A."/>
            <person name="Hutchinson M.I."/>
            <person name="Powell A.J."/>
            <person name="Barry K."/>
            <person name="Miller A.N."/>
            <person name="Grigoriev I.V."/>
            <person name="Debuchy R."/>
            <person name="Gladieux P."/>
            <person name="Hiltunen Thoren M."/>
            <person name="Johannesson H."/>
        </authorList>
    </citation>
    <scope>NUCLEOTIDE SEQUENCE</scope>
    <source>
        <strain evidence="2">PSN243</strain>
    </source>
</reference>
<comment type="caution">
    <text evidence="2">The sequence shown here is derived from an EMBL/GenBank/DDBJ whole genome shotgun (WGS) entry which is preliminary data.</text>
</comment>
<dbReference type="GO" id="GO:0016757">
    <property type="term" value="F:glycosyltransferase activity"/>
    <property type="evidence" value="ECO:0007669"/>
    <property type="project" value="InterPro"/>
</dbReference>
<dbReference type="Pfam" id="PF01501">
    <property type="entry name" value="Glyco_transf_8"/>
    <property type="match status" value="1"/>
</dbReference>
<feature type="compositionally biased region" description="Basic and acidic residues" evidence="1">
    <location>
        <begin position="293"/>
        <end position="302"/>
    </location>
</feature>
<evidence type="ECO:0000313" key="3">
    <source>
        <dbReference type="Proteomes" id="UP001321760"/>
    </source>
</evidence>
<feature type="compositionally biased region" description="Polar residues" evidence="1">
    <location>
        <begin position="323"/>
        <end position="345"/>
    </location>
</feature>
<dbReference type="PANTHER" id="PTHR11183">
    <property type="entry name" value="GLYCOGENIN SUBFAMILY MEMBER"/>
    <property type="match status" value="1"/>
</dbReference>
<dbReference type="InterPro" id="IPR002495">
    <property type="entry name" value="Glyco_trans_8"/>
</dbReference>
<feature type="region of interest" description="Disordered" evidence="1">
    <location>
        <begin position="293"/>
        <end position="345"/>
    </location>
</feature>
<dbReference type="InterPro" id="IPR029044">
    <property type="entry name" value="Nucleotide-diphossugar_trans"/>
</dbReference>
<evidence type="ECO:0000256" key="1">
    <source>
        <dbReference type="SAM" id="MobiDB-lite"/>
    </source>
</evidence>
<dbReference type="SUPFAM" id="SSF53448">
    <property type="entry name" value="Nucleotide-diphospho-sugar transferases"/>
    <property type="match status" value="1"/>
</dbReference>
<dbReference type="AlphaFoldDB" id="A0AAV9G6R6"/>